<evidence type="ECO:0000259" key="1">
    <source>
        <dbReference type="Pfam" id="PF00501"/>
    </source>
</evidence>
<dbReference type="GO" id="GO:0043041">
    <property type="term" value="P:amino acid activation for nonribosomal peptide biosynthetic process"/>
    <property type="evidence" value="ECO:0007669"/>
    <property type="project" value="TreeGrafter"/>
</dbReference>
<gene>
    <name evidence="3" type="ORF">DXZ20_35015</name>
</gene>
<keyword evidence="4" id="KW-1185">Reference proteome</keyword>
<protein>
    <submittedName>
        <fullName evidence="3">Amino acid adenylation domain-containing protein</fullName>
    </submittedName>
</protein>
<dbReference type="InterPro" id="IPR000873">
    <property type="entry name" value="AMP-dep_synth/lig_dom"/>
</dbReference>
<dbReference type="NCBIfam" id="TIGR01733">
    <property type="entry name" value="AA-adenyl-dom"/>
    <property type="match status" value="1"/>
</dbReference>
<dbReference type="GO" id="GO:0005737">
    <property type="term" value="C:cytoplasm"/>
    <property type="evidence" value="ECO:0007669"/>
    <property type="project" value="TreeGrafter"/>
</dbReference>
<dbReference type="InterPro" id="IPR010071">
    <property type="entry name" value="AA_adenyl_dom"/>
</dbReference>
<dbReference type="AlphaFoldDB" id="A0A6M0RXZ0"/>
<dbReference type="Gene3D" id="3.30.300.30">
    <property type="match status" value="1"/>
</dbReference>
<proteinExistence type="predicted"/>
<evidence type="ECO:0000313" key="3">
    <source>
        <dbReference type="EMBL" id="NEZ60763.1"/>
    </source>
</evidence>
<dbReference type="CDD" id="cd05930">
    <property type="entry name" value="A_NRPS"/>
    <property type="match status" value="1"/>
</dbReference>
<evidence type="ECO:0000259" key="2">
    <source>
        <dbReference type="Pfam" id="PF13193"/>
    </source>
</evidence>
<organism evidence="3 4">
    <name type="scientific">Adonisia turfae CCMR0081</name>
    <dbReference type="NCBI Taxonomy" id="2292702"/>
    <lineage>
        <taxon>Bacteria</taxon>
        <taxon>Bacillati</taxon>
        <taxon>Cyanobacteriota</taxon>
        <taxon>Adonisia</taxon>
        <taxon>Adonisia turfae</taxon>
    </lineage>
</organism>
<dbReference type="EMBL" id="QXHD01000004">
    <property type="protein sequence ID" value="NEZ60763.1"/>
    <property type="molecule type" value="Genomic_DNA"/>
</dbReference>
<dbReference type="GO" id="GO:0031177">
    <property type="term" value="F:phosphopantetheine binding"/>
    <property type="evidence" value="ECO:0007669"/>
    <property type="project" value="TreeGrafter"/>
</dbReference>
<dbReference type="InterPro" id="IPR045851">
    <property type="entry name" value="AMP-bd_C_sf"/>
</dbReference>
<accession>A0A6M0RXZ0</accession>
<dbReference type="Pfam" id="PF00501">
    <property type="entry name" value="AMP-binding"/>
    <property type="match status" value="1"/>
</dbReference>
<dbReference type="PANTHER" id="PTHR45527">
    <property type="entry name" value="NONRIBOSOMAL PEPTIDE SYNTHETASE"/>
    <property type="match status" value="1"/>
</dbReference>
<dbReference type="InterPro" id="IPR042099">
    <property type="entry name" value="ANL_N_sf"/>
</dbReference>
<dbReference type="Pfam" id="PF13193">
    <property type="entry name" value="AMP-binding_C"/>
    <property type="match status" value="1"/>
</dbReference>
<dbReference type="PROSITE" id="PS00455">
    <property type="entry name" value="AMP_BINDING"/>
    <property type="match status" value="1"/>
</dbReference>
<dbReference type="Proteomes" id="UP000481033">
    <property type="component" value="Unassembled WGS sequence"/>
</dbReference>
<dbReference type="PRINTS" id="PR00154">
    <property type="entry name" value="AMPBINDING"/>
</dbReference>
<reference evidence="3 4" key="1">
    <citation type="journal article" date="2020" name="Microb. Ecol.">
        <title>Ecogenomics of the Marine Benthic Filamentous Cyanobacterium Adonisia.</title>
        <authorList>
            <person name="Walter J.M."/>
            <person name="Coutinho F.H."/>
            <person name="Leomil L."/>
            <person name="Hargreaves P.I."/>
            <person name="Campeao M.E."/>
            <person name="Vieira V.V."/>
            <person name="Silva B.S."/>
            <person name="Fistarol G.O."/>
            <person name="Salomon P.S."/>
            <person name="Sawabe T."/>
            <person name="Mino S."/>
            <person name="Hosokawa M."/>
            <person name="Miyashita H."/>
            <person name="Maruyama F."/>
            <person name="van Verk M.C."/>
            <person name="Dutilh B.E."/>
            <person name="Thompson C.C."/>
            <person name="Thompson F.L."/>
        </authorList>
    </citation>
    <scope>NUCLEOTIDE SEQUENCE [LARGE SCALE GENOMIC DNA]</scope>
    <source>
        <strain evidence="3 4">CCMR0081</strain>
    </source>
</reference>
<name>A0A6M0RXZ0_9CYAN</name>
<dbReference type="GO" id="GO:0044550">
    <property type="term" value="P:secondary metabolite biosynthetic process"/>
    <property type="evidence" value="ECO:0007669"/>
    <property type="project" value="TreeGrafter"/>
</dbReference>
<feature type="domain" description="AMP-binding enzyme C-terminal" evidence="2">
    <location>
        <begin position="460"/>
        <end position="535"/>
    </location>
</feature>
<dbReference type="Gene3D" id="3.40.50.12780">
    <property type="entry name" value="N-terminal domain of ligase-like"/>
    <property type="match status" value="1"/>
</dbReference>
<dbReference type="InterPro" id="IPR020459">
    <property type="entry name" value="AMP-binding"/>
</dbReference>
<dbReference type="InterPro" id="IPR020845">
    <property type="entry name" value="AMP-binding_CS"/>
</dbReference>
<dbReference type="PANTHER" id="PTHR45527:SF1">
    <property type="entry name" value="FATTY ACID SYNTHASE"/>
    <property type="match status" value="1"/>
</dbReference>
<dbReference type="SUPFAM" id="SSF56801">
    <property type="entry name" value="Acetyl-CoA synthetase-like"/>
    <property type="match status" value="1"/>
</dbReference>
<dbReference type="RefSeq" id="WP_163703112.1">
    <property type="nucleotide sequence ID" value="NZ_QXHD01000004.1"/>
</dbReference>
<feature type="domain" description="AMP-dependent synthetase/ligase" evidence="1">
    <location>
        <begin position="9"/>
        <end position="402"/>
    </location>
</feature>
<dbReference type="InterPro" id="IPR025110">
    <property type="entry name" value="AMP-bd_C"/>
</dbReference>
<sequence length="552" mass="61239">MIYLLSQILDHSAEQFPEREAFRCDGESLTYGELLRRANGLAHKLVDLGVKRGDRVGIYLNKSLESAIAIYGIWKAGAAYVPLDPSAPVARTAYAINHCGIRHLITQKSKRVRMPDLLDTLVGEAHGVGMHGSRAHGIRARSGAPLQYIIGLPETFALEQAVDHCDWSDILPSDISPSVLTMEQDLAYIMYTSGSTGTPKGIMHTHCSGLNYARMAAYTYGLTHEDRLGNHSPLHFDMSTLDYFSGPLVGATTVIIPEAYMKMPASLSQLAQDEALTIWYSVPFALIQLLLRGVLEERDLSSLRWVLFGGEPYPAKYMYGLMERLPQARFSNVYGPAEINQCSYYHVPPLSEGQAMPDEVAPIGQIWANAEEIVVDDMDNPVMSGDVGELLVRTPTMMMGYWQRPDLNKSAFYRTEIAHQTAVFYRTGDLVQQLPDGNYQFVGRKDRQIKTRGYRIELDEVEAVLVGHPDVEEAAAYAVSAEAGSYQVEAVVILKAEATLSDGELLNYVGERLPGYAVPRRIAIATAFPRTGTGKIDRRALQQQAERRVISY</sequence>
<comment type="caution">
    <text evidence="3">The sequence shown here is derived from an EMBL/GenBank/DDBJ whole genome shotgun (WGS) entry which is preliminary data.</text>
</comment>
<evidence type="ECO:0000313" key="4">
    <source>
        <dbReference type="Proteomes" id="UP000481033"/>
    </source>
</evidence>